<protein>
    <recommendedName>
        <fullName evidence="4">Bacterial Ig-like domain-containing protein</fullName>
    </recommendedName>
</protein>
<evidence type="ECO:0000313" key="3">
    <source>
        <dbReference type="Proteomes" id="UP000196536"/>
    </source>
</evidence>
<dbReference type="EMBL" id="NEXX01000003">
    <property type="protein sequence ID" value="OUY07219.1"/>
    <property type="molecule type" value="Genomic_DNA"/>
</dbReference>
<dbReference type="Pfam" id="PF13517">
    <property type="entry name" value="FG-GAP_3"/>
    <property type="match status" value="1"/>
</dbReference>
<keyword evidence="3" id="KW-1185">Reference proteome</keyword>
<evidence type="ECO:0000313" key="2">
    <source>
        <dbReference type="EMBL" id="OUY07219.1"/>
    </source>
</evidence>
<reference evidence="2 3" key="1">
    <citation type="submission" date="2017-05" db="EMBL/GenBank/DDBJ databases">
        <title>Acinetobacter populi ANC 5415 (= PBJ7), whole genome shotgun sequencing project.</title>
        <authorList>
            <person name="Nemec A."/>
            <person name="Radolfova-Krizova L."/>
        </authorList>
    </citation>
    <scope>NUCLEOTIDE SEQUENCE [LARGE SCALE GENOMIC DNA]</scope>
    <source>
        <strain evidence="2 3">PBJ7</strain>
    </source>
</reference>
<dbReference type="SUPFAM" id="SSF69318">
    <property type="entry name" value="Integrin alpha N-terminal domain"/>
    <property type="match status" value="1"/>
</dbReference>
<proteinExistence type="predicted"/>
<evidence type="ECO:0000256" key="1">
    <source>
        <dbReference type="ARBA" id="ARBA00022729"/>
    </source>
</evidence>
<gene>
    <name evidence="2" type="ORF">CAP51_11110</name>
</gene>
<dbReference type="Gene3D" id="2.150.10.10">
    <property type="entry name" value="Serralysin-like metalloprotease, C-terminal"/>
    <property type="match status" value="1"/>
</dbReference>
<dbReference type="Proteomes" id="UP000196536">
    <property type="component" value="Unassembled WGS sequence"/>
</dbReference>
<comment type="caution">
    <text evidence="2">The sequence shown here is derived from an EMBL/GenBank/DDBJ whole genome shotgun (WGS) entry which is preliminary data.</text>
</comment>
<organism evidence="2 3">
    <name type="scientific">Acinetobacter populi</name>
    <dbReference type="NCBI Taxonomy" id="1582270"/>
    <lineage>
        <taxon>Bacteria</taxon>
        <taxon>Pseudomonadati</taxon>
        <taxon>Pseudomonadota</taxon>
        <taxon>Gammaproteobacteria</taxon>
        <taxon>Moraxellales</taxon>
        <taxon>Moraxellaceae</taxon>
        <taxon>Acinetobacter</taxon>
    </lineage>
</organism>
<dbReference type="InterPro" id="IPR013517">
    <property type="entry name" value="FG-GAP"/>
</dbReference>
<dbReference type="InterPro" id="IPR019960">
    <property type="entry name" value="T1SS_VCA0849"/>
</dbReference>
<dbReference type="Gene3D" id="2.130.10.130">
    <property type="entry name" value="Integrin alpha, N-terminal"/>
    <property type="match status" value="1"/>
</dbReference>
<evidence type="ECO:0008006" key="4">
    <source>
        <dbReference type="Google" id="ProtNLM"/>
    </source>
</evidence>
<dbReference type="NCBIfam" id="TIGR03661">
    <property type="entry name" value="T1SS_VCA0849"/>
    <property type="match status" value="1"/>
</dbReference>
<dbReference type="Gene3D" id="2.60.40.10">
    <property type="entry name" value="Immunoglobulins"/>
    <property type="match status" value="1"/>
</dbReference>
<sequence>MDTTPIISGSTGFDILEGEYLEVTVNSKTYSSQTGAVVIDFDNNTWYVQIPDSDALPIGTYNVSAVLKNAEGEITQDDTTNELVVSPSPTINFTATAATSDDTGTALTISENGTWRILSNSTVFTQNATDPSTLGSFTSIAISGADRQQQSSFIDFDRDGLMDILGADTSFANGQQSFKYNADGTYTVFQIGSFGISGQTNDANGNTYVWYGGVAGIDINGDGYVDIVYGDETPNDAETRGGYDTTFVLNTNGTILGFNKSGAYVYTQTNQDGVAATNSGNPTPDREIAGVDLNNDGYVDIVYHGTAGTNTTSTGGSSGVSTRLVVVNNGVDANGNTTLTNTQIVTDVFNGDNGTTNVYTSLTWADFNGDGYMDLFIGGLTGTGTAANSEIYYNDGTGKLVTTTNGVGTGTNVQTLTDATNSNTSLAVDWNGDGKIDIIEIAGISQGNSAANVSSADNKGILWLNGGTNASGQVNWTSETILAQANIRPGAASTYRFVSGAQVVDLDYDGDQDLVVFRSEAGATSYIENKSVIQDGTSIILNIRDKNGINAYYGNTVALIDEATGQVVATQIINAQSGVNTQNSTGLVYFYGLDASKSYSAVILSNGNDYGGISSITLGSSVNTIENVNETWAGLKAVEKNHAYVLTTENGTAASSTATAATDGTNTVGILGTGYNDTLYATAGTHVYNGAGGSELVSGVNTWSDTGGMDIVDYKLAGSTAITVDLSITTAQNTGFGTATFVNIEGIAGSSSNDTFTDNAGNNQFEGRGGNDIFNLINGGNDTLLYKVLDAANATGGNGSDVVNGFHVGTWEATPNADRIDLSELLIGYTGSVTPASYINGTPTLAADAEIRNYLSVQSDGTNTTISIDRDGAGGAYSSTTLVTLNDVDTTLEKLLANHQIIIG</sequence>
<dbReference type="SUPFAM" id="SSF51120">
    <property type="entry name" value="beta-Roll"/>
    <property type="match status" value="1"/>
</dbReference>
<accession>A0A1Z9YYD9</accession>
<dbReference type="InterPro" id="IPR028994">
    <property type="entry name" value="Integrin_alpha_N"/>
</dbReference>
<dbReference type="AlphaFoldDB" id="A0A1Z9YYD9"/>
<dbReference type="InterPro" id="IPR011049">
    <property type="entry name" value="Serralysin-like_metalloprot_C"/>
</dbReference>
<name>A0A1Z9YYD9_9GAMM</name>
<keyword evidence="1" id="KW-0732">Signal</keyword>
<dbReference type="InterPro" id="IPR013783">
    <property type="entry name" value="Ig-like_fold"/>
</dbReference>